<proteinExistence type="predicted"/>
<comment type="caution">
    <text evidence="1">The sequence shown here is derived from an EMBL/GenBank/DDBJ whole genome shotgun (WGS) entry which is preliminary data.</text>
</comment>
<organism evidence="1 2">
    <name type="scientific">Xenorhabdus bovienii str. oregonense</name>
    <dbReference type="NCBI Taxonomy" id="1398202"/>
    <lineage>
        <taxon>Bacteria</taxon>
        <taxon>Pseudomonadati</taxon>
        <taxon>Pseudomonadota</taxon>
        <taxon>Gammaproteobacteria</taxon>
        <taxon>Enterobacterales</taxon>
        <taxon>Morganellaceae</taxon>
        <taxon>Xenorhabdus</taxon>
    </lineage>
</organism>
<evidence type="ECO:0000313" key="2">
    <source>
        <dbReference type="Proteomes" id="UP000028483"/>
    </source>
</evidence>
<evidence type="ECO:0000313" key="1">
    <source>
        <dbReference type="EMBL" id="CDH04314.1"/>
    </source>
</evidence>
<dbReference type="HOGENOM" id="CLU_3392063_0_0_6"/>
<name>A0A077P0P2_XENBV</name>
<gene>
    <name evidence="1" type="ORF">XBO1_1240015</name>
</gene>
<accession>A0A077P0P2</accession>
<sequence>MLVINLYGDKSDVLNFFIVNDKNVYQYVRQTH</sequence>
<protein>
    <submittedName>
        <fullName evidence="1">Uncharacterized protein</fullName>
    </submittedName>
</protein>
<reference evidence="1" key="1">
    <citation type="submission" date="2013-07" db="EMBL/GenBank/DDBJ databases">
        <title>Sub-species coevolution in mutualistic symbiosis.</title>
        <authorList>
            <person name="Murfin K."/>
            <person name="Klassen J."/>
            <person name="Lee M."/>
            <person name="Forst S."/>
            <person name="Stock P."/>
            <person name="Goodrich-Blair H."/>
        </authorList>
    </citation>
    <scope>NUCLEOTIDE SEQUENCE [LARGE SCALE GENOMIC DNA]</scope>
    <source>
        <strain evidence="1">Oregonense</strain>
    </source>
</reference>
<dbReference type="Proteomes" id="UP000028483">
    <property type="component" value="Unassembled WGS sequence"/>
</dbReference>
<dbReference type="AlphaFoldDB" id="A0A077P0P2"/>
<dbReference type="EMBL" id="CBSX010000029">
    <property type="protein sequence ID" value="CDH04314.1"/>
    <property type="molecule type" value="Genomic_DNA"/>
</dbReference>